<evidence type="ECO:0000256" key="3">
    <source>
        <dbReference type="ARBA" id="ARBA00022679"/>
    </source>
</evidence>
<dbReference type="PIRSF" id="PIRSF003085">
    <property type="entry name" value="CMAS"/>
    <property type="match status" value="1"/>
</dbReference>
<reference evidence="6 7" key="2">
    <citation type="journal article" date="2012" name="Eukaryot. Cell">
        <title>Genome update of Botrytis cinerea strains B05.10 and T4.</title>
        <authorList>
            <person name="Staats M."/>
            <person name="van Kan J.A."/>
        </authorList>
    </citation>
    <scope>NUCLEOTIDE SEQUENCE [LARGE SCALE GENOMIC DNA]</scope>
    <source>
        <strain evidence="6 7">B05.10</strain>
    </source>
</reference>
<dbReference type="GO" id="GO:0032259">
    <property type="term" value="P:methylation"/>
    <property type="evidence" value="ECO:0007669"/>
    <property type="project" value="UniProtKB-KW"/>
</dbReference>
<dbReference type="KEGG" id="bfu:BCIN_02g00300"/>
<dbReference type="OrthoDB" id="8300214at2759"/>
<keyword evidence="3" id="KW-0808">Transferase</keyword>
<dbReference type="EMBL" id="CP009806">
    <property type="protein sequence ID" value="ATZ46640.1"/>
    <property type="molecule type" value="Genomic_DNA"/>
</dbReference>
<accession>A0A384J829</accession>
<evidence type="ECO:0000256" key="2">
    <source>
        <dbReference type="ARBA" id="ARBA00022603"/>
    </source>
</evidence>
<evidence type="ECO:0000313" key="6">
    <source>
        <dbReference type="EMBL" id="ATZ46640.1"/>
    </source>
</evidence>
<dbReference type="GO" id="GO:0008168">
    <property type="term" value="F:methyltransferase activity"/>
    <property type="evidence" value="ECO:0007669"/>
    <property type="project" value="UniProtKB-KW"/>
</dbReference>
<gene>
    <name evidence="6" type="ORF">BCIN_02g00300</name>
</gene>
<dbReference type="InterPro" id="IPR050723">
    <property type="entry name" value="CFA/CMAS"/>
</dbReference>
<dbReference type="CDD" id="cd02440">
    <property type="entry name" value="AdoMet_MTases"/>
    <property type="match status" value="1"/>
</dbReference>
<evidence type="ECO:0000256" key="5">
    <source>
        <dbReference type="ARBA" id="ARBA00023098"/>
    </source>
</evidence>
<dbReference type="RefSeq" id="XP_024546803.1">
    <property type="nucleotide sequence ID" value="XM_024691034.1"/>
</dbReference>
<dbReference type="AlphaFoldDB" id="A0A384J829"/>
<dbReference type="EMBL" id="CP009806">
    <property type="protein sequence ID" value="ATZ46641.1"/>
    <property type="molecule type" value="Genomic_DNA"/>
</dbReference>
<dbReference type="GeneID" id="5436416"/>
<name>A0A384J829_BOTFB</name>
<keyword evidence="7" id="KW-1185">Reference proteome</keyword>
<dbReference type="RefSeq" id="XP_024546804.1">
    <property type="nucleotide sequence ID" value="XM_024691033.1"/>
</dbReference>
<dbReference type="Pfam" id="PF02353">
    <property type="entry name" value="CMAS"/>
    <property type="match status" value="1"/>
</dbReference>
<dbReference type="InterPro" id="IPR029063">
    <property type="entry name" value="SAM-dependent_MTases_sf"/>
</dbReference>
<dbReference type="VEuPathDB" id="FungiDB:Bcin02g00300"/>
<reference evidence="6 7" key="1">
    <citation type="journal article" date="2011" name="PLoS Genet.">
        <title>Genomic analysis of the necrotrophic fungal pathogens Sclerotinia sclerotiorum and Botrytis cinerea.</title>
        <authorList>
            <person name="Amselem J."/>
            <person name="Cuomo C.A."/>
            <person name="van Kan J.A."/>
            <person name="Viaud M."/>
            <person name="Benito E.P."/>
            <person name="Couloux A."/>
            <person name="Coutinho P.M."/>
            <person name="de Vries R.P."/>
            <person name="Dyer P.S."/>
            <person name="Fillinger S."/>
            <person name="Fournier E."/>
            <person name="Gout L."/>
            <person name="Hahn M."/>
            <person name="Kohn L."/>
            <person name="Lapalu N."/>
            <person name="Plummer K.M."/>
            <person name="Pradier J.M."/>
            <person name="Quevillon E."/>
            <person name="Sharon A."/>
            <person name="Simon A."/>
            <person name="ten Have A."/>
            <person name="Tudzynski B."/>
            <person name="Tudzynski P."/>
            <person name="Wincker P."/>
            <person name="Andrew M."/>
            <person name="Anthouard V."/>
            <person name="Beever R.E."/>
            <person name="Beffa R."/>
            <person name="Benoit I."/>
            <person name="Bouzid O."/>
            <person name="Brault B."/>
            <person name="Chen Z."/>
            <person name="Choquer M."/>
            <person name="Collemare J."/>
            <person name="Cotton P."/>
            <person name="Danchin E.G."/>
            <person name="Da Silva C."/>
            <person name="Gautier A."/>
            <person name="Giraud C."/>
            <person name="Giraud T."/>
            <person name="Gonzalez C."/>
            <person name="Grossetete S."/>
            <person name="Guldener U."/>
            <person name="Henrissat B."/>
            <person name="Howlett B.J."/>
            <person name="Kodira C."/>
            <person name="Kretschmer M."/>
            <person name="Lappartient A."/>
            <person name="Leroch M."/>
            <person name="Levis C."/>
            <person name="Mauceli E."/>
            <person name="Neuveglise C."/>
            <person name="Oeser B."/>
            <person name="Pearson M."/>
            <person name="Poulain J."/>
            <person name="Poussereau N."/>
            <person name="Quesneville H."/>
            <person name="Rascle C."/>
            <person name="Schumacher J."/>
            <person name="Segurens B."/>
            <person name="Sexton A."/>
            <person name="Silva E."/>
            <person name="Sirven C."/>
            <person name="Soanes D.M."/>
            <person name="Talbot N.J."/>
            <person name="Templeton M."/>
            <person name="Yandava C."/>
            <person name="Yarden O."/>
            <person name="Zeng Q."/>
            <person name="Rollins J.A."/>
            <person name="Lebrun M.H."/>
            <person name="Dickman M."/>
        </authorList>
    </citation>
    <scope>NUCLEOTIDE SEQUENCE [LARGE SCALE GENOMIC DNA]</scope>
    <source>
        <strain evidence="6 7">B05.10</strain>
    </source>
</reference>
<protein>
    <recommendedName>
        <fullName evidence="8">Cyclopropane-fatty-acyl-phospholipid synthase</fullName>
    </recommendedName>
</protein>
<dbReference type="RefSeq" id="XP_024546802.1">
    <property type="nucleotide sequence ID" value="XM_024691032.1"/>
</dbReference>
<organism evidence="6 7">
    <name type="scientific">Botryotinia fuckeliana (strain B05.10)</name>
    <name type="common">Noble rot fungus</name>
    <name type="synonym">Botrytis cinerea</name>
    <dbReference type="NCBI Taxonomy" id="332648"/>
    <lineage>
        <taxon>Eukaryota</taxon>
        <taxon>Fungi</taxon>
        <taxon>Dikarya</taxon>
        <taxon>Ascomycota</taxon>
        <taxon>Pezizomycotina</taxon>
        <taxon>Leotiomycetes</taxon>
        <taxon>Helotiales</taxon>
        <taxon>Sclerotiniaceae</taxon>
        <taxon>Botrytis</taxon>
    </lineage>
</organism>
<proteinExistence type="inferred from homology"/>
<dbReference type="GO" id="GO:0008610">
    <property type="term" value="P:lipid biosynthetic process"/>
    <property type="evidence" value="ECO:0007669"/>
    <property type="project" value="InterPro"/>
</dbReference>
<sequence>MEVSVLSYFSSFNRSFILKTLSSIKYGRLYITMKDQNETKPRIFGNTSSDSIDSCEPKCSVIINSPNVWTRMSINVDLGFFEAFMVGELECDNLVALVSIYIQNYALFGTGNIFLQIIPRIQKIFFKPSNDSRRALQNASSHYDTSNAIFSSFLSPDMSYSCAIWDTTGKEETLEEAQRRKVHNIIDKADIKPEHHILDIGGGWAYLAIEAVKKTGCKVTVITLSIEQKILGEKRVEKAGLKDRIEILLCDYRQTPKPSPAGFDRIISVEMVEHVGEEYMETYFRKISELLNQENGIMVVQGITRKNKDFHKTRSKVDTFIDRYVFPGGYLPTVREIIERLEVGSTGSLELESVQSIGPHYVRTLRLWRENFIKNWDETKLLYMKERGDMTPLDLEAFRKRWISYFSYCEAGFRAGVLGNHVITAKRPQASSPSGIVPI</sequence>
<evidence type="ECO:0000313" key="7">
    <source>
        <dbReference type="Proteomes" id="UP000001798"/>
    </source>
</evidence>
<dbReference type="RefSeq" id="XP_024546805.1">
    <property type="nucleotide sequence ID" value="XM_024691035.1"/>
</dbReference>
<keyword evidence="5" id="KW-0443">Lipid metabolism</keyword>
<reference evidence="6 7" key="3">
    <citation type="journal article" date="2017" name="Mol. Plant Pathol.">
        <title>A gapless genome sequence of the fungus Botrytis cinerea.</title>
        <authorList>
            <person name="Van Kan J.A."/>
            <person name="Stassen J.H."/>
            <person name="Mosbach A."/>
            <person name="Van Der Lee T.A."/>
            <person name="Faino L."/>
            <person name="Farmer A.D."/>
            <person name="Papasotiriou D.G."/>
            <person name="Zhou S."/>
            <person name="Seidl M.F."/>
            <person name="Cottam E."/>
            <person name="Edel D."/>
            <person name="Hahn M."/>
            <person name="Schwartz D.C."/>
            <person name="Dietrich R.A."/>
            <person name="Widdison S."/>
            <person name="Scalliet G."/>
        </authorList>
    </citation>
    <scope>NUCLEOTIDE SEQUENCE [LARGE SCALE GENOMIC DNA]</scope>
    <source>
        <strain evidence="6 7">B05.10</strain>
    </source>
</reference>
<dbReference type="Proteomes" id="UP000001798">
    <property type="component" value="Chromosome 2"/>
</dbReference>
<dbReference type="EMBL" id="CP009806">
    <property type="protein sequence ID" value="ATZ46639.1"/>
    <property type="molecule type" value="Genomic_DNA"/>
</dbReference>
<comment type="similarity">
    <text evidence="1">Belongs to the CFA/CMAS family.</text>
</comment>
<dbReference type="SUPFAM" id="SSF53335">
    <property type="entry name" value="S-adenosyl-L-methionine-dependent methyltransferases"/>
    <property type="match status" value="1"/>
</dbReference>
<dbReference type="PANTHER" id="PTHR43667">
    <property type="entry name" value="CYCLOPROPANE-FATTY-ACYL-PHOSPHOLIPID SYNTHASE"/>
    <property type="match status" value="1"/>
</dbReference>
<dbReference type="Gene3D" id="3.40.50.150">
    <property type="entry name" value="Vaccinia Virus protein VP39"/>
    <property type="match status" value="1"/>
</dbReference>
<keyword evidence="4" id="KW-0949">S-adenosyl-L-methionine</keyword>
<dbReference type="InterPro" id="IPR003333">
    <property type="entry name" value="CMAS"/>
</dbReference>
<evidence type="ECO:0008006" key="8">
    <source>
        <dbReference type="Google" id="ProtNLM"/>
    </source>
</evidence>
<reference evidence="6" key="4">
    <citation type="submission" date="2017-12" db="EMBL/GenBank/DDBJ databases">
        <authorList>
            <person name="van Kan J."/>
        </authorList>
    </citation>
    <scope>NUCLEOTIDE SEQUENCE</scope>
    <source>
        <strain evidence="6">B05.10</strain>
    </source>
</reference>
<keyword evidence="2" id="KW-0489">Methyltransferase</keyword>
<evidence type="ECO:0000256" key="4">
    <source>
        <dbReference type="ARBA" id="ARBA00022691"/>
    </source>
</evidence>
<evidence type="ECO:0000256" key="1">
    <source>
        <dbReference type="ARBA" id="ARBA00010815"/>
    </source>
</evidence>
<dbReference type="EMBL" id="CP009806">
    <property type="protein sequence ID" value="ATZ46642.1"/>
    <property type="molecule type" value="Genomic_DNA"/>
</dbReference>
<dbReference type="PANTHER" id="PTHR43667:SF2">
    <property type="entry name" value="FATTY ACID C-METHYL TRANSFERASE"/>
    <property type="match status" value="1"/>
</dbReference>